<dbReference type="InterPro" id="IPR050988">
    <property type="entry name" value="Mannitol_DH/Oxidoreductase"/>
</dbReference>
<evidence type="ECO:0000259" key="3">
    <source>
        <dbReference type="Pfam" id="PF08125"/>
    </source>
</evidence>
<dbReference type="SUPFAM" id="SSF48179">
    <property type="entry name" value="6-phosphogluconate dehydrogenase C-terminal domain-like"/>
    <property type="match status" value="1"/>
</dbReference>
<comment type="caution">
    <text evidence="4">The sequence shown here is derived from an EMBL/GenBank/DDBJ whole genome shotgun (WGS) entry which is preliminary data.</text>
</comment>
<dbReference type="InterPro" id="IPR008927">
    <property type="entry name" value="6-PGluconate_DH-like_C_sf"/>
</dbReference>
<keyword evidence="1 4" id="KW-0560">Oxidoreductase</keyword>
<dbReference type="InterPro" id="IPR013131">
    <property type="entry name" value="Mannitol_DH_N"/>
</dbReference>
<feature type="domain" description="Mannitol dehydrogenase N-terminal" evidence="2">
    <location>
        <begin position="29"/>
        <end position="275"/>
    </location>
</feature>
<evidence type="ECO:0000256" key="1">
    <source>
        <dbReference type="ARBA" id="ARBA00023002"/>
    </source>
</evidence>
<dbReference type="InterPro" id="IPR013328">
    <property type="entry name" value="6PGD_dom2"/>
</dbReference>
<dbReference type="Pfam" id="PF08125">
    <property type="entry name" value="Mannitol_dh_C"/>
    <property type="match status" value="1"/>
</dbReference>
<evidence type="ECO:0000313" key="5">
    <source>
        <dbReference type="Proteomes" id="UP001595683"/>
    </source>
</evidence>
<dbReference type="InterPro" id="IPR013118">
    <property type="entry name" value="Mannitol_DH_C"/>
</dbReference>
<dbReference type="GO" id="GO:0016491">
    <property type="term" value="F:oxidoreductase activity"/>
    <property type="evidence" value="ECO:0007669"/>
    <property type="project" value="UniProtKB-KW"/>
</dbReference>
<dbReference type="PRINTS" id="PR00084">
    <property type="entry name" value="MTLDHDRGNASE"/>
</dbReference>
<dbReference type="EC" id="1.1.1.-" evidence="4"/>
<dbReference type="InterPro" id="IPR036291">
    <property type="entry name" value="NAD(P)-bd_dom_sf"/>
</dbReference>
<evidence type="ECO:0000259" key="2">
    <source>
        <dbReference type="Pfam" id="PF01232"/>
    </source>
</evidence>
<accession>A0ABV7V2E5</accession>
<sequence>MTRLSPETLALLPADVARPAYDRAAMRAGVVHFGPGAFHRAHQAAAFDTLLAHDPRWGITGVSLHSQGVAQALNPQGGLYTLALLDAQTRYRVIGSVSHVLTGTEPPAILAALAHADTRLISATVTEKGYCLGADGQLDPEHPAIAADLAKGREDGWVPQSFVGWLVQGLAARRRAGLPGVTVLSCDNLTDNGRKLEAATLALARELDGDTAAWMADHVRFPNAMVDSITPATDDALRAQVQVATGLEDAWPIQREGFTQWVIEDRFAGERPALDLAGVTFAADVRPFEMAKLRLLNGAHSTLAYVGLGLGHETVAEAMRDAPLAAFVEQLMRDDIAPAVVAPPGLDLPGYIADVLARFANPAIRHLLSQIAWDGSQKLPYRLLGTVREALEAGRPIDRLAVPIAAWLRFLEKAAHEGRTITDPLAEELLGRAADWRAVLAMPAVFGPLGHDARFIAAVGQAHEALAQGRLPG</sequence>
<keyword evidence="5" id="KW-1185">Reference proteome</keyword>
<reference evidence="5" key="1">
    <citation type="journal article" date="2019" name="Int. J. Syst. Evol. Microbiol.">
        <title>The Global Catalogue of Microorganisms (GCM) 10K type strain sequencing project: providing services to taxonomists for standard genome sequencing and annotation.</title>
        <authorList>
            <consortium name="The Broad Institute Genomics Platform"/>
            <consortium name="The Broad Institute Genome Sequencing Center for Infectious Disease"/>
            <person name="Wu L."/>
            <person name="Ma J."/>
        </authorList>
    </citation>
    <scope>NUCLEOTIDE SEQUENCE [LARGE SCALE GENOMIC DNA]</scope>
    <source>
        <strain evidence="5">KCTC 42224</strain>
    </source>
</reference>
<protein>
    <submittedName>
        <fullName evidence="4">Mannitol dehydrogenase family protein</fullName>
        <ecNumber evidence="4">1.1.1.-</ecNumber>
    </submittedName>
</protein>
<dbReference type="PANTHER" id="PTHR43362:SF1">
    <property type="entry name" value="MANNITOL DEHYDROGENASE 2-RELATED"/>
    <property type="match status" value="1"/>
</dbReference>
<feature type="domain" description="Mannitol dehydrogenase C-terminal" evidence="3">
    <location>
        <begin position="284"/>
        <end position="466"/>
    </location>
</feature>
<dbReference type="Gene3D" id="3.40.50.720">
    <property type="entry name" value="NAD(P)-binding Rossmann-like Domain"/>
    <property type="match status" value="1"/>
</dbReference>
<dbReference type="Gene3D" id="1.10.1040.10">
    <property type="entry name" value="N-(1-d-carboxylethyl)-l-norvaline Dehydrogenase, domain 2"/>
    <property type="match status" value="1"/>
</dbReference>
<dbReference type="RefSeq" id="WP_191323628.1">
    <property type="nucleotide sequence ID" value="NZ_BMZP01000005.1"/>
</dbReference>
<organism evidence="4 5">
    <name type="scientific">Novosphingobium pokkalii</name>
    <dbReference type="NCBI Taxonomy" id="1770194"/>
    <lineage>
        <taxon>Bacteria</taxon>
        <taxon>Pseudomonadati</taxon>
        <taxon>Pseudomonadota</taxon>
        <taxon>Alphaproteobacteria</taxon>
        <taxon>Sphingomonadales</taxon>
        <taxon>Sphingomonadaceae</taxon>
        <taxon>Novosphingobium</taxon>
    </lineage>
</organism>
<name>A0ABV7V2E5_9SPHN</name>
<evidence type="ECO:0000313" key="4">
    <source>
        <dbReference type="EMBL" id="MFC3671583.1"/>
    </source>
</evidence>
<dbReference type="InterPro" id="IPR000669">
    <property type="entry name" value="Mannitol_DH"/>
</dbReference>
<proteinExistence type="predicted"/>
<dbReference type="EMBL" id="JBHRYE010000012">
    <property type="protein sequence ID" value="MFC3671583.1"/>
    <property type="molecule type" value="Genomic_DNA"/>
</dbReference>
<gene>
    <name evidence="4" type="ORF">ACFOOT_09095</name>
</gene>
<dbReference type="Proteomes" id="UP001595683">
    <property type="component" value="Unassembled WGS sequence"/>
</dbReference>
<dbReference type="PANTHER" id="PTHR43362">
    <property type="entry name" value="MANNITOL DEHYDROGENASE DSF1-RELATED"/>
    <property type="match status" value="1"/>
</dbReference>
<dbReference type="SUPFAM" id="SSF51735">
    <property type="entry name" value="NAD(P)-binding Rossmann-fold domains"/>
    <property type="match status" value="1"/>
</dbReference>
<dbReference type="Pfam" id="PF01232">
    <property type="entry name" value="Mannitol_dh"/>
    <property type="match status" value="1"/>
</dbReference>